<dbReference type="EMBL" id="UINC01221166">
    <property type="protein sequence ID" value="SVE49385.1"/>
    <property type="molecule type" value="Genomic_DNA"/>
</dbReference>
<accession>A0A383DYY9</accession>
<reference evidence="1" key="1">
    <citation type="submission" date="2018-05" db="EMBL/GenBank/DDBJ databases">
        <authorList>
            <person name="Lanie J.A."/>
            <person name="Ng W.-L."/>
            <person name="Kazmierczak K.M."/>
            <person name="Andrzejewski T.M."/>
            <person name="Davidsen T.M."/>
            <person name="Wayne K.J."/>
            <person name="Tettelin H."/>
            <person name="Glass J.I."/>
            <person name="Rusch D."/>
            <person name="Podicherti R."/>
            <person name="Tsui H.-C.T."/>
            <person name="Winkler M.E."/>
        </authorList>
    </citation>
    <scope>NUCLEOTIDE SEQUENCE</scope>
</reference>
<gene>
    <name evidence="1" type="ORF">METZ01_LOCUS502239</name>
</gene>
<dbReference type="AlphaFoldDB" id="A0A383DYY9"/>
<feature type="non-terminal residue" evidence="1">
    <location>
        <position position="94"/>
    </location>
</feature>
<proteinExistence type="predicted"/>
<evidence type="ECO:0000313" key="1">
    <source>
        <dbReference type="EMBL" id="SVE49385.1"/>
    </source>
</evidence>
<organism evidence="1">
    <name type="scientific">marine metagenome</name>
    <dbReference type="NCBI Taxonomy" id="408172"/>
    <lineage>
        <taxon>unclassified sequences</taxon>
        <taxon>metagenomes</taxon>
        <taxon>ecological metagenomes</taxon>
    </lineage>
</organism>
<evidence type="ECO:0008006" key="2">
    <source>
        <dbReference type="Google" id="ProtNLM"/>
    </source>
</evidence>
<sequence length="94" mass="10509">VKRNKHFYTVLDSKDFLEATISLQYEEDALLLRNLSCILTLGGVSSFDISANPESVKCVKEGMKDAFLLAKKLNETIKYPPFIKVSLGALNPMK</sequence>
<name>A0A383DYY9_9ZZZZ</name>
<protein>
    <recommendedName>
        <fullName evidence="2">Pterin-binding domain-containing protein</fullName>
    </recommendedName>
</protein>
<feature type="non-terminal residue" evidence="1">
    <location>
        <position position="1"/>
    </location>
</feature>